<dbReference type="PANTHER" id="PTHR46062">
    <property type="entry name" value="STEROL REGULATORY ELEMENT-BINDING PROTEIN"/>
    <property type="match status" value="1"/>
</dbReference>
<feature type="non-terminal residue" evidence="7">
    <location>
        <position position="138"/>
    </location>
</feature>
<keyword evidence="5" id="KW-0804">Transcription</keyword>
<dbReference type="GO" id="GO:0010886">
    <property type="term" value="P:positive regulation of cholesterol storage"/>
    <property type="evidence" value="ECO:0007669"/>
    <property type="project" value="TreeGrafter"/>
</dbReference>
<evidence type="ECO:0000256" key="4">
    <source>
        <dbReference type="ARBA" id="ARBA00023159"/>
    </source>
</evidence>
<evidence type="ECO:0000313" key="8">
    <source>
        <dbReference type="Proteomes" id="UP000228934"/>
    </source>
</evidence>
<evidence type="ECO:0000313" key="7">
    <source>
        <dbReference type="EMBL" id="PIO35162.1"/>
    </source>
</evidence>
<name>A0A2G9S4U8_AQUCT</name>
<evidence type="ECO:0000256" key="1">
    <source>
        <dbReference type="ARBA" id="ARBA00004123"/>
    </source>
</evidence>
<comment type="subcellular location">
    <subcellularLocation>
        <location evidence="1">Nucleus</location>
    </subcellularLocation>
</comment>
<keyword evidence="4" id="KW-0010">Activator</keyword>
<dbReference type="PANTHER" id="PTHR46062:SF3">
    <property type="entry name" value="STEROL REGULATORY ELEMENT-BINDING PROTEIN 2"/>
    <property type="match status" value="1"/>
</dbReference>
<dbReference type="GO" id="GO:0005634">
    <property type="term" value="C:nucleus"/>
    <property type="evidence" value="ECO:0007669"/>
    <property type="project" value="UniProtKB-SubCell"/>
</dbReference>
<keyword evidence="6" id="KW-0539">Nucleus</keyword>
<dbReference type="GO" id="GO:0000978">
    <property type="term" value="F:RNA polymerase II cis-regulatory region sequence-specific DNA binding"/>
    <property type="evidence" value="ECO:0007669"/>
    <property type="project" value="TreeGrafter"/>
</dbReference>
<evidence type="ECO:0000256" key="6">
    <source>
        <dbReference type="ARBA" id="ARBA00023242"/>
    </source>
</evidence>
<dbReference type="GO" id="GO:0045944">
    <property type="term" value="P:positive regulation of transcription by RNA polymerase II"/>
    <property type="evidence" value="ECO:0007669"/>
    <property type="project" value="TreeGrafter"/>
</dbReference>
<dbReference type="GO" id="GO:0000981">
    <property type="term" value="F:DNA-binding transcription factor activity, RNA polymerase II-specific"/>
    <property type="evidence" value="ECO:0007669"/>
    <property type="project" value="TreeGrafter"/>
</dbReference>
<dbReference type="EMBL" id="KV926466">
    <property type="protein sequence ID" value="PIO35162.1"/>
    <property type="molecule type" value="Genomic_DNA"/>
</dbReference>
<keyword evidence="2" id="KW-0805">Transcription regulation</keyword>
<evidence type="ECO:0000256" key="2">
    <source>
        <dbReference type="ARBA" id="ARBA00023015"/>
    </source>
</evidence>
<gene>
    <name evidence="7" type="ORF">AB205_0102920</name>
</gene>
<protein>
    <submittedName>
        <fullName evidence="7">Uncharacterized protein</fullName>
    </submittedName>
</protein>
<dbReference type="Proteomes" id="UP000228934">
    <property type="component" value="Unassembled WGS sequence"/>
</dbReference>
<keyword evidence="3" id="KW-0238">DNA-binding</keyword>
<reference evidence="8" key="1">
    <citation type="journal article" date="2017" name="Nat. Commun.">
        <title>The North American bullfrog draft genome provides insight into hormonal regulation of long noncoding RNA.</title>
        <authorList>
            <person name="Hammond S.A."/>
            <person name="Warren R.L."/>
            <person name="Vandervalk B.P."/>
            <person name="Kucuk E."/>
            <person name="Khan H."/>
            <person name="Gibb E.A."/>
            <person name="Pandoh P."/>
            <person name="Kirk H."/>
            <person name="Zhao Y."/>
            <person name="Jones M."/>
            <person name="Mungall A.J."/>
            <person name="Coope R."/>
            <person name="Pleasance S."/>
            <person name="Moore R.A."/>
            <person name="Holt R.A."/>
            <person name="Round J.M."/>
            <person name="Ohora S."/>
            <person name="Walle B.V."/>
            <person name="Veldhoen N."/>
            <person name="Helbing C.C."/>
            <person name="Birol I."/>
        </authorList>
    </citation>
    <scope>NUCLEOTIDE SEQUENCE [LARGE SCALE GENOMIC DNA]</scope>
</reference>
<evidence type="ECO:0000256" key="5">
    <source>
        <dbReference type="ARBA" id="ARBA00023163"/>
    </source>
</evidence>
<keyword evidence="8" id="KW-1185">Reference proteome</keyword>
<evidence type="ECO:0000256" key="3">
    <source>
        <dbReference type="ARBA" id="ARBA00023125"/>
    </source>
</evidence>
<sequence>MKLLIHGEPVTRLHSRSSVKFWRHRKQADLDLARGDFGAAALNLQTCLCVLGRSLPASRFDLACSLSWNIIRCSLQKISLVRWLLKRTPGNYNKREFQDEAATSARDAALVYHKLHQLHLTGKTTVFEEPFHGFFYYA</sequence>
<proteinExistence type="predicted"/>
<accession>A0A2G9S4U8</accession>
<dbReference type="AlphaFoldDB" id="A0A2G9S4U8"/>
<organism evidence="7 8">
    <name type="scientific">Aquarana catesbeiana</name>
    <name type="common">American bullfrog</name>
    <name type="synonym">Rana catesbeiana</name>
    <dbReference type="NCBI Taxonomy" id="8400"/>
    <lineage>
        <taxon>Eukaryota</taxon>
        <taxon>Metazoa</taxon>
        <taxon>Chordata</taxon>
        <taxon>Craniata</taxon>
        <taxon>Vertebrata</taxon>
        <taxon>Euteleostomi</taxon>
        <taxon>Amphibia</taxon>
        <taxon>Batrachia</taxon>
        <taxon>Anura</taxon>
        <taxon>Neobatrachia</taxon>
        <taxon>Ranoidea</taxon>
        <taxon>Ranidae</taxon>
        <taxon>Aquarana</taxon>
    </lineage>
</organism>
<dbReference type="OrthoDB" id="2133190at2759"/>